<feature type="chain" id="PRO_5044281692" description="Protein xylosyltransferase" evidence="2">
    <location>
        <begin position="33"/>
        <end position="710"/>
    </location>
</feature>
<proteinExistence type="predicted"/>
<name>A0AB34JZI1_PRYPA</name>
<sequence length="710" mass="78370">MAEARRHTAMVGATRHTHLLLAVLTAGGHCDASRKTHPTRRPPTAVGGGGSPADGRLVDVAPAAFWRIQAVRSGGFFFADARGRLMVSQRYFSLFRVVALGSGAYSVVCHPSNRTVYHQPAVAKQGVGTRVSSLVMDSELSYLALLPPSRNRRRIHSNPLGGSMYAPTTSPPPAPSLTEEEVAAPYRAKEIHTRFFLVAQPRGGVAVRVGTTSSAWYVHEAANSALEVWDVNPRRRQRYSSPLPESACFQLLPVAMEPEPAGRRRNGGAPRTPHLSARRIKQSAVLVGERHLVVVTAYDLHALDHTPYFLGWLNASGIRRLLHLHTDGVSCGCTRRLNPLLAQAVEMDCVACEELAWPTGAYEKLLGHSMLSDWETAANEKRTRLLRRCKLRLLDMVLRARVDALYLDPAVLITSPSYLATLAALAKAADLAIASDAQLGFSEPVQNDFGCLATPKKYLPYVHDWVGSAQLFFHSTAAGRWFVKEAQSLMDLYGLSDVDAIQSLLTGHAQVADPMRAGAEPGAQFNASSPHEAWLKPAWLEAVDEPLFYRALAFQKWIRPLNAPLHPDIYRRYVDEKRRRAFSWVALPEEQFITSPYTLIDSWSTRFGRSLGSIRVDGTRSGDVQSVQVSCQMKQLLAKHEHSQSFLFFPESLDSTWKKFCEDFPSEAAAMANAVRMRGVQPPPVECATSTRGSIDGRSGSRKGRHRHHT</sequence>
<dbReference type="EMBL" id="JBGBPQ010000003">
    <property type="protein sequence ID" value="KAL1526522.1"/>
    <property type="molecule type" value="Genomic_DNA"/>
</dbReference>
<feature type="region of interest" description="Disordered" evidence="1">
    <location>
        <begin position="681"/>
        <end position="710"/>
    </location>
</feature>
<evidence type="ECO:0000256" key="2">
    <source>
        <dbReference type="SAM" id="SignalP"/>
    </source>
</evidence>
<comment type="caution">
    <text evidence="3">The sequence shown here is derived from an EMBL/GenBank/DDBJ whole genome shotgun (WGS) entry which is preliminary data.</text>
</comment>
<feature type="signal peptide" evidence="2">
    <location>
        <begin position="1"/>
        <end position="32"/>
    </location>
</feature>
<keyword evidence="4" id="KW-1185">Reference proteome</keyword>
<keyword evidence="2" id="KW-0732">Signal</keyword>
<reference evidence="3 4" key="1">
    <citation type="journal article" date="2024" name="Science">
        <title>Giant polyketide synthase enzymes in the biosynthesis of giant marine polyether toxins.</title>
        <authorList>
            <person name="Fallon T.R."/>
            <person name="Shende V.V."/>
            <person name="Wierzbicki I.H."/>
            <person name="Pendleton A.L."/>
            <person name="Watervoot N.F."/>
            <person name="Auber R.P."/>
            <person name="Gonzalez D.J."/>
            <person name="Wisecaver J.H."/>
            <person name="Moore B.S."/>
        </authorList>
    </citation>
    <scope>NUCLEOTIDE SEQUENCE [LARGE SCALE GENOMIC DNA]</scope>
    <source>
        <strain evidence="3 4">12B1</strain>
    </source>
</reference>
<dbReference type="Proteomes" id="UP001515480">
    <property type="component" value="Unassembled WGS sequence"/>
</dbReference>
<evidence type="ECO:0008006" key="5">
    <source>
        <dbReference type="Google" id="ProtNLM"/>
    </source>
</evidence>
<feature type="compositionally biased region" description="Basic residues" evidence="1">
    <location>
        <begin position="700"/>
        <end position="710"/>
    </location>
</feature>
<accession>A0AB34JZI1</accession>
<evidence type="ECO:0000313" key="3">
    <source>
        <dbReference type="EMBL" id="KAL1526522.1"/>
    </source>
</evidence>
<feature type="region of interest" description="Disordered" evidence="1">
    <location>
        <begin position="158"/>
        <end position="177"/>
    </location>
</feature>
<gene>
    <name evidence="3" type="ORF">AB1Y20_015232</name>
</gene>
<organism evidence="3 4">
    <name type="scientific">Prymnesium parvum</name>
    <name type="common">Toxic golden alga</name>
    <dbReference type="NCBI Taxonomy" id="97485"/>
    <lineage>
        <taxon>Eukaryota</taxon>
        <taxon>Haptista</taxon>
        <taxon>Haptophyta</taxon>
        <taxon>Prymnesiophyceae</taxon>
        <taxon>Prymnesiales</taxon>
        <taxon>Prymnesiaceae</taxon>
        <taxon>Prymnesium</taxon>
    </lineage>
</organism>
<feature type="region of interest" description="Disordered" evidence="1">
    <location>
        <begin position="31"/>
        <end position="52"/>
    </location>
</feature>
<evidence type="ECO:0000256" key="1">
    <source>
        <dbReference type="SAM" id="MobiDB-lite"/>
    </source>
</evidence>
<protein>
    <recommendedName>
        <fullName evidence="5">Protein xylosyltransferase</fullName>
    </recommendedName>
</protein>
<dbReference type="AlphaFoldDB" id="A0AB34JZI1"/>
<evidence type="ECO:0000313" key="4">
    <source>
        <dbReference type="Proteomes" id="UP001515480"/>
    </source>
</evidence>